<evidence type="ECO:0000313" key="8">
    <source>
        <dbReference type="Proteomes" id="UP000887013"/>
    </source>
</evidence>
<organism evidence="7 8">
    <name type="scientific">Nephila pilipes</name>
    <name type="common">Giant wood spider</name>
    <name type="synonym">Nephila maculata</name>
    <dbReference type="NCBI Taxonomy" id="299642"/>
    <lineage>
        <taxon>Eukaryota</taxon>
        <taxon>Metazoa</taxon>
        <taxon>Ecdysozoa</taxon>
        <taxon>Arthropoda</taxon>
        <taxon>Chelicerata</taxon>
        <taxon>Arachnida</taxon>
        <taxon>Araneae</taxon>
        <taxon>Araneomorphae</taxon>
        <taxon>Entelegynae</taxon>
        <taxon>Araneoidea</taxon>
        <taxon>Nephilidae</taxon>
        <taxon>Nephila</taxon>
    </lineage>
</organism>
<comment type="caution">
    <text evidence="7">The sequence shown here is derived from an EMBL/GenBank/DDBJ whole genome shotgun (WGS) entry which is preliminary data.</text>
</comment>
<comment type="subcellular location">
    <subcellularLocation>
        <location evidence="1">Cell membrane</location>
        <topology evidence="1">Multi-pass membrane protein</topology>
    </subcellularLocation>
</comment>
<keyword evidence="5 6" id="KW-0472">Membrane</keyword>
<evidence type="ECO:0008006" key="9">
    <source>
        <dbReference type="Google" id="ProtNLM"/>
    </source>
</evidence>
<sequence length="300" mass="35097">MALRLSISFKRRQIIYLISQLETFITKYQEKPYVSRKKEIDFLCFINVFFPLTLGAIIVLYYMENFEEVRNEFKPDMLQYFEKHSIQEKIAVLLFTFAYMLHFYVTSMLCITMFITIYNTFEDALKQMLVGTYRLLCTDVSAPNLVKASELILKVQSMHQEIENVLSFSIFLVYVLVFVNFLNLVSVNVTNFTSPQLKFRVFACVIVFLWTTSSFVKLTLTGSKLVDICDLWKLLQQDIVRNCARMKIKNAKRLTYLLLFLEESKLDLEFTGWGIFRLDRSLLLTIAEAIVSYSVVIATV</sequence>
<keyword evidence="4 6" id="KW-1133">Transmembrane helix</keyword>
<reference evidence="7" key="1">
    <citation type="submission" date="2020-08" db="EMBL/GenBank/DDBJ databases">
        <title>Multicomponent nature underlies the extraordinary mechanical properties of spider dragline silk.</title>
        <authorList>
            <person name="Kono N."/>
            <person name="Nakamura H."/>
            <person name="Mori M."/>
            <person name="Yoshida Y."/>
            <person name="Ohtoshi R."/>
            <person name="Malay A.D."/>
            <person name="Moran D.A.P."/>
            <person name="Tomita M."/>
            <person name="Numata K."/>
            <person name="Arakawa K."/>
        </authorList>
    </citation>
    <scope>NUCLEOTIDE SEQUENCE</scope>
</reference>
<feature type="transmembrane region" description="Helical" evidence="6">
    <location>
        <begin position="165"/>
        <end position="185"/>
    </location>
</feature>
<keyword evidence="8" id="KW-1185">Reference proteome</keyword>
<gene>
    <name evidence="7" type="primary">AVEN_125634_1</name>
    <name evidence="7" type="ORF">NPIL_596151</name>
</gene>
<dbReference type="AlphaFoldDB" id="A0A8X6T4N6"/>
<keyword evidence="2" id="KW-1003">Cell membrane</keyword>
<dbReference type="GO" id="GO:0005886">
    <property type="term" value="C:plasma membrane"/>
    <property type="evidence" value="ECO:0007669"/>
    <property type="project" value="UniProtKB-SubCell"/>
</dbReference>
<evidence type="ECO:0000256" key="1">
    <source>
        <dbReference type="ARBA" id="ARBA00004651"/>
    </source>
</evidence>
<name>A0A8X6T4N6_NEPPI</name>
<feature type="transmembrane region" description="Helical" evidence="6">
    <location>
        <begin position="42"/>
        <end position="63"/>
    </location>
</feature>
<evidence type="ECO:0000313" key="7">
    <source>
        <dbReference type="EMBL" id="GFS79701.1"/>
    </source>
</evidence>
<dbReference type="Proteomes" id="UP000887013">
    <property type="component" value="Unassembled WGS sequence"/>
</dbReference>
<feature type="transmembrane region" description="Helical" evidence="6">
    <location>
        <begin position="197"/>
        <end position="216"/>
    </location>
</feature>
<evidence type="ECO:0000256" key="2">
    <source>
        <dbReference type="ARBA" id="ARBA00022475"/>
    </source>
</evidence>
<feature type="transmembrane region" description="Helical" evidence="6">
    <location>
        <begin position="90"/>
        <end position="118"/>
    </location>
</feature>
<evidence type="ECO:0000256" key="3">
    <source>
        <dbReference type="ARBA" id="ARBA00022692"/>
    </source>
</evidence>
<evidence type="ECO:0000256" key="6">
    <source>
        <dbReference type="SAM" id="Phobius"/>
    </source>
</evidence>
<accession>A0A8X6T4N6</accession>
<evidence type="ECO:0000256" key="4">
    <source>
        <dbReference type="ARBA" id="ARBA00022989"/>
    </source>
</evidence>
<protein>
    <recommendedName>
        <fullName evidence="9">Gustatory receptor</fullName>
    </recommendedName>
</protein>
<proteinExistence type="predicted"/>
<dbReference type="EMBL" id="BMAW01002661">
    <property type="protein sequence ID" value="GFS79701.1"/>
    <property type="molecule type" value="Genomic_DNA"/>
</dbReference>
<dbReference type="GO" id="GO:0050909">
    <property type="term" value="P:sensory perception of taste"/>
    <property type="evidence" value="ECO:0007669"/>
    <property type="project" value="InterPro"/>
</dbReference>
<dbReference type="InterPro" id="IPR013604">
    <property type="entry name" value="7TM_chemorcpt"/>
</dbReference>
<dbReference type="Pfam" id="PF08395">
    <property type="entry name" value="7tm_7"/>
    <property type="match status" value="1"/>
</dbReference>
<keyword evidence="3 6" id="KW-0812">Transmembrane</keyword>
<dbReference type="OrthoDB" id="6426274at2759"/>
<evidence type="ECO:0000256" key="5">
    <source>
        <dbReference type="ARBA" id="ARBA00023136"/>
    </source>
</evidence>